<feature type="coiled-coil region" evidence="2">
    <location>
        <begin position="117"/>
        <end position="165"/>
    </location>
</feature>
<dbReference type="SUPFAM" id="SSF55781">
    <property type="entry name" value="GAF domain-like"/>
    <property type="match status" value="1"/>
</dbReference>
<dbReference type="InterPro" id="IPR036457">
    <property type="entry name" value="PPM-type-like_dom_sf"/>
</dbReference>
<feature type="domain" description="PPM-type phosphatase" evidence="4">
    <location>
        <begin position="375"/>
        <end position="594"/>
    </location>
</feature>
<keyword evidence="1" id="KW-0378">Hydrolase</keyword>
<reference evidence="5 6" key="1">
    <citation type="submission" date="2024-09" db="EMBL/GenBank/DDBJ databases">
        <authorList>
            <person name="Sun Q."/>
            <person name="Mori K."/>
        </authorList>
    </citation>
    <scope>NUCLEOTIDE SEQUENCE [LARGE SCALE GENOMIC DNA]</scope>
    <source>
        <strain evidence="5 6">JCM 6917</strain>
    </source>
</reference>
<dbReference type="Pfam" id="PF13492">
    <property type="entry name" value="GAF_3"/>
    <property type="match status" value="1"/>
</dbReference>
<dbReference type="Gene3D" id="3.60.40.10">
    <property type="entry name" value="PPM-type phosphatase domain"/>
    <property type="match status" value="1"/>
</dbReference>
<organism evidence="5 6">
    <name type="scientific">Streptomyces cinereospinus</name>
    <dbReference type="NCBI Taxonomy" id="285561"/>
    <lineage>
        <taxon>Bacteria</taxon>
        <taxon>Bacillati</taxon>
        <taxon>Actinomycetota</taxon>
        <taxon>Actinomycetes</taxon>
        <taxon>Kitasatosporales</taxon>
        <taxon>Streptomycetaceae</taxon>
        <taxon>Streptomyces</taxon>
    </lineage>
</organism>
<feature type="region of interest" description="Disordered" evidence="3">
    <location>
        <begin position="601"/>
        <end position="638"/>
    </location>
</feature>
<evidence type="ECO:0000313" key="6">
    <source>
        <dbReference type="Proteomes" id="UP001589709"/>
    </source>
</evidence>
<keyword evidence="6" id="KW-1185">Reference proteome</keyword>
<dbReference type="InterPro" id="IPR029016">
    <property type="entry name" value="GAF-like_dom_sf"/>
</dbReference>
<gene>
    <name evidence="5" type="ORF">ACFF45_20635</name>
</gene>
<evidence type="ECO:0000256" key="2">
    <source>
        <dbReference type="SAM" id="Coils"/>
    </source>
</evidence>
<evidence type="ECO:0000259" key="4">
    <source>
        <dbReference type="SMART" id="SM00331"/>
    </source>
</evidence>
<comment type="caution">
    <text evidence="5">The sequence shown here is derived from an EMBL/GenBank/DDBJ whole genome shotgun (WGS) entry which is preliminary data.</text>
</comment>
<protein>
    <submittedName>
        <fullName evidence="5">SpoIIE family protein phosphatase</fullName>
    </submittedName>
</protein>
<dbReference type="SUPFAM" id="SSF81606">
    <property type="entry name" value="PP2C-like"/>
    <property type="match status" value="1"/>
</dbReference>
<dbReference type="PANTHER" id="PTHR43156:SF2">
    <property type="entry name" value="STAGE II SPORULATION PROTEIN E"/>
    <property type="match status" value="1"/>
</dbReference>
<dbReference type="Pfam" id="PF07228">
    <property type="entry name" value="SpoIIE"/>
    <property type="match status" value="1"/>
</dbReference>
<evidence type="ECO:0000256" key="1">
    <source>
        <dbReference type="ARBA" id="ARBA00022801"/>
    </source>
</evidence>
<proteinExistence type="predicted"/>
<dbReference type="Proteomes" id="UP001589709">
    <property type="component" value="Unassembled WGS sequence"/>
</dbReference>
<sequence length="638" mass="68407">MTAAPDTWTISSAADAAHARSAVARLTAGAPVLDRARFLTDLTTQLRRCLDEGGAELVLSAEDTGRLQIDVRPTGRPAHRLTLTWPRHSGAPGTDGTDPAGALLTADQDAGELVGQLDDLHREQDDLRGKLDELRGKLDELRGKLDDLRGEQDDLRGKLDEKEALVRFHREELHETNQGVLALHAELDAAALAQRELLDAERAARAEAEKARRLLTFLADASAAVTASLDHEAILRRLPELLVPEYARDVDVWLFDDEQVPRGGGRPAAAVAAARTGRAQHAAGHPGGLPGVDDLPASVLAPDRPLLCIPLTAHRMLGVLTLTAPGPRIDPDTSVMLVELARRIATALDHARRYEQHRDVAEALQRAQLTDLPAVEGLTLAARYLPATRGLNIGGDWYDAFPQPDGSLLAVIGDVTGHGLRAAVMMGQLRTALRAYAVEGDGPGRILTRLHHMLRHQQPDLYATAVVARFRPGDPTVVWASAGHPPLLVREPDGAVRVLDTRPGIMLGVPIPFAFQEHAVELPPGSTLALYTDGLVERRVLGIDPGIQRLTEALAALSGAELEGDLDASAESLLKPLLHDSERDDDVCMLLCHTTRIPSPVPVPAPRSDRGAVRTDAPDPAAAAWRRGRAEGGTPGGL</sequence>
<dbReference type="InterPro" id="IPR003018">
    <property type="entry name" value="GAF"/>
</dbReference>
<name>A0ABV5N451_9ACTN</name>
<dbReference type="InterPro" id="IPR001932">
    <property type="entry name" value="PPM-type_phosphatase-like_dom"/>
</dbReference>
<evidence type="ECO:0000313" key="5">
    <source>
        <dbReference type="EMBL" id="MFB9465055.1"/>
    </source>
</evidence>
<dbReference type="InterPro" id="IPR052016">
    <property type="entry name" value="Bact_Sigma-Reg"/>
</dbReference>
<feature type="compositionally biased region" description="Basic and acidic residues" evidence="3">
    <location>
        <begin position="607"/>
        <end position="617"/>
    </location>
</feature>
<keyword evidence="2" id="KW-0175">Coiled coil</keyword>
<dbReference type="SMART" id="SM00331">
    <property type="entry name" value="PP2C_SIG"/>
    <property type="match status" value="1"/>
</dbReference>
<dbReference type="EMBL" id="JBHMCY010000039">
    <property type="protein sequence ID" value="MFB9465055.1"/>
    <property type="molecule type" value="Genomic_DNA"/>
</dbReference>
<dbReference type="RefSeq" id="WP_381347889.1">
    <property type="nucleotide sequence ID" value="NZ_JBHMCY010000039.1"/>
</dbReference>
<accession>A0ABV5N451</accession>
<dbReference type="PANTHER" id="PTHR43156">
    <property type="entry name" value="STAGE II SPORULATION PROTEIN E-RELATED"/>
    <property type="match status" value="1"/>
</dbReference>
<dbReference type="Gene3D" id="3.30.450.40">
    <property type="match status" value="1"/>
</dbReference>
<evidence type="ECO:0000256" key="3">
    <source>
        <dbReference type="SAM" id="MobiDB-lite"/>
    </source>
</evidence>